<accession>A0A1H1C668</accession>
<evidence type="ECO:0000313" key="3">
    <source>
        <dbReference type="EMBL" id="SDQ59685.1"/>
    </source>
</evidence>
<proteinExistence type="predicted"/>
<keyword evidence="1" id="KW-0175">Coiled coil</keyword>
<feature type="coiled-coil region" evidence="1">
    <location>
        <begin position="15"/>
        <end position="42"/>
    </location>
</feature>
<reference evidence="3 4" key="1">
    <citation type="submission" date="2016-10" db="EMBL/GenBank/DDBJ databases">
        <authorList>
            <person name="de Groot N.N."/>
        </authorList>
    </citation>
    <scope>NUCLEOTIDE SEQUENCE [LARGE SCALE GENOMIC DNA]</scope>
    <source>
        <strain evidence="3 4">DSM 20117</strain>
    </source>
</reference>
<dbReference type="AlphaFoldDB" id="A0A1H1C668"/>
<gene>
    <name evidence="3" type="ORF">SAMN04489742_1761</name>
</gene>
<organism evidence="3 4">
    <name type="scientific">Crystallibacter crystallopoietes</name>
    <dbReference type="NCBI Taxonomy" id="37928"/>
    <lineage>
        <taxon>Bacteria</taxon>
        <taxon>Bacillati</taxon>
        <taxon>Actinomycetota</taxon>
        <taxon>Actinomycetes</taxon>
        <taxon>Micrococcales</taxon>
        <taxon>Micrococcaceae</taxon>
        <taxon>Crystallibacter</taxon>
    </lineage>
</organism>
<evidence type="ECO:0000259" key="2">
    <source>
        <dbReference type="Pfam" id="PF08759"/>
    </source>
</evidence>
<evidence type="ECO:0000256" key="1">
    <source>
        <dbReference type="SAM" id="Coils"/>
    </source>
</evidence>
<dbReference type="InterPro" id="IPR014869">
    <property type="entry name" value="GT-D"/>
</dbReference>
<protein>
    <recommendedName>
        <fullName evidence="2">Glycosyltransferase GT-D fold domain-containing protein</fullName>
    </recommendedName>
</protein>
<feature type="domain" description="Glycosyltransferase GT-D fold" evidence="2">
    <location>
        <begin position="114"/>
        <end position="311"/>
    </location>
</feature>
<evidence type="ECO:0000313" key="4">
    <source>
        <dbReference type="Proteomes" id="UP000181917"/>
    </source>
</evidence>
<dbReference type="KEGG" id="acry:AC20117_08555"/>
<name>A0A1H1C668_9MICC</name>
<sequence>MSKVDVLRRIVAGTLQHRKKTLDAANKQIKLLEEQNKLLKSLVKTQDSLVQTEKKRDAVIAKLHWEAQRTRTIAENIRGAVMAPIRHDIAEVMQSKQLDHLETLAVIRDERKSFARFGDGEFRLMYRREHQLKFQKNSPELMAALKSVLVSPHPDTLLGMPQVFLGLHWSIVFAETWHFVGPLVATQERFGNSHVTRPAMFTEYGEDAVEAWRSVWAGRDAAVITGAGSRFDLIDPLFGSLNSSREFFSKPTDAFDDLARLVEEVVASGLDLALLSLGPAATVAADMLAARGVQALDVGHLSASYLNVLEGAALPEEMPTARQVEAKVQTG</sequence>
<dbReference type="RefSeq" id="WP_074700091.1">
    <property type="nucleotide sequence ID" value="NZ_CP018863.1"/>
</dbReference>
<dbReference type="OrthoDB" id="796510at2"/>
<dbReference type="STRING" id="37928.SAMN04489742_1761"/>
<keyword evidence="4" id="KW-1185">Reference proteome</keyword>
<dbReference type="EMBL" id="FNKH01000002">
    <property type="protein sequence ID" value="SDQ59685.1"/>
    <property type="molecule type" value="Genomic_DNA"/>
</dbReference>
<dbReference type="Proteomes" id="UP000181917">
    <property type="component" value="Unassembled WGS sequence"/>
</dbReference>
<dbReference type="Pfam" id="PF08759">
    <property type="entry name" value="GT-D"/>
    <property type="match status" value="1"/>
</dbReference>